<sequence length="42" mass="5288">MSGWKLKEDNNILKKIEYHENIQYKIYYRSSCASYDYHKLWK</sequence>
<accession>W8VXK2</accession>
<evidence type="ECO:0000313" key="1">
    <source>
        <dbReference type="EMBL" id="BAO56072.1"/>
    </source>
</evidence>
<evidence type="ECO:0000313" key="2">
    <source>
        <dbReference type="Proteomes" id="UP000031760"/>
    </source>
</evidence>
<reference evidence="1 2" key="1">
    <citation type="journal article" date="2014" name="Proc. Natl. Acad. Sci. U.S.A.">
        <title>Functional characterization of flavobacteria rhodopsins reveals a unique class of light-driven chloride pump in bacteria.</title>
        <authorList>
            <person name="Yoshizawa S."/>
            <person name="Kumagai Y."/>
            <person name="Kim H."/>
            <person name="Ogura Y."/>
            <person name="Hayashi T."/>
            <person name="Iwasaki W."/>
            <person name="DeLong E.F."/>
            <person name="Kogure K."/>
        </authorList>
    </citation>
    <scope>NUCLEOTIDE SEQUENCE [LARGE SCALE GENOMIC DNA]</scope>
    <source>
        <strain evidence="1 2">S1-08</strain>
    </source>
</reference>
<organism evidence="1 2">
    <name type="scientific">Nonlabens marinus S1-08</name>
    <dbReference type="NCBI Taxonomy" id="1454201"/>
    <lineage>
        <taxon>Bacteria</taxon>
        <taxon>Pseudomonadati</taxon>
        <taxon>Bacteroidota</taxon>
        <taxon>Flavobacteriia</taxon>
        <taxon>Flavobacteriales</taxon>
        <taxon>Flavobacteriaceae</taxon>
        <taxon>Nonlabens</taxon>
    </lineage>
</organism>
<gene>
    <name evidence="1" type="ORF">NMS_2063</name>
</gene>
<dbReference type="EMBL" id="AP014548">
    <property type="protein sequence ID" value="BAO56072.1"/>
    <property type="molecule type" value="Genomic_DNA"/>
</dbReference>
<protein>
    <submittedName>
        <fullName evidence="1">Uncharacterized protein</fullName>
    </submittedName>
</protein>
<name>W8VXK2_9FLAO</name>
<keyword evidence="2" id="KW-1185">Reference proteome</keyword>
<dbReference type="AlphaFoldDB" id="W8VXK2"/>
<dbReference type="KEGG" id="nmf:NMS_2063"/>
<proteinExistence type="predicted"/>
<dbReference type="Proteomes" id="UP000031760">
    <property type="component" value="Chromosome"/>
</dbReference>
<dbReference type="HOGENOM" id="CLU_3254853_0_0_10"/>